<dbReference type="Proteomes" id="UP000177112">
    <property type="component" value="Unassembled WGS sequence"/>
</dbReference>
<organism evidence="7 8">
    <name type="scientific">Candidatus Nomurabacteria bacterium RIFCSPHIGHO2_02_FULL_35_13</name>
    <dbReference type="NCBI Taxonomy" id="1801748"/>
    <lineage>
        <taxon>Bacteria</taxon>
        <taxon>Candidatus Nomuraibacteriota</taxon>
    </lineage>
</organism>
<dbReference type="PROSITE" id="PS00065">
    <property type="entry name" value="D_2_HYDROXYACID_DH_1"/>
    <property type="match status" value="1"/>
</dbReference>
<protein>
    <recommendedName>
        <fullName evidence="9">Hydroxyacid dehydrogenase</fullName>
    </recommendedName>
</protein>
<evidence type="ECO:0000256" key="1">
    <source>
        <dbReference type="ARBA" id="ARBA00005854"/>
    </source>
</evidence>
<dbReference type="SUPFAM" id="SSF52283">
    <property type="entry name" value="Formate/glycerate dehydrogenase catalytic domain-like"/>
    <property type="match status" value="1"/>
</dbReference>
<keyword evidence="2 4" id="KW-0560">Oxidoreductase</keyword>
<dbReference type="Pfam" id="PF00389">
    <property type="entry name" value="2-Hacid_dh"/>
    <property type="match status" value="1"/>
</dbReference>
<dbReference type="InterPro" id="IPR029753">
    <property type="entry name" value="D-isomer_DH_CS"/>
</dbReference>
<dbReference type="Gene3D" id="3.40.50.720">
    <property type="entry name" value="NAD(P)-binding Rossmann-like Domain"/>
    <property type="match status" value="2"/>
</dbReference>
<dbReference type="EMBL" id="MFTY01000023">
    <property type="protein sequence ID" value="OGI70993.1"/>
    <property type="molecule type" value="Genomic_DNA"/>
</dbReference>
<dbReference type="FunFam" id="3.40.50.720:FF:000203">
    <property type="entry name" value="D-3-phosphoglycerate dehydrogenase (SerA)"/>
    <property type="match status" value="1"/>
</dbReference>
<proteinExistence type="inferred from homology"/>
<dbReference type="InterPro" id="IPR036291">
    <property type="entry name" value="NAD(P)-bd_dom_sf"/>
</dbReference>
<dbReference type="PANTHER" id="PTHR43026:SF1">
    <property type="entry name" value="2-HYDROXYACID DEHYDROGENASE HOMOLOG 1-RELATED"/>
    <property type="match status" value="1"/>
</dbReference>
<dbReference type="InterPro" id="IPR058205">
    <property type="entry name" value="D-LDH-like"/>
</dbReference>
<dbReference type="SUPFAM" id="SSF51735">
    <property type="entry name" value="NAD(P)-binding Rossmann-fold domains"/>
    <property type="match status" value="1"/>
</dbReference>
<gene>
    <name evidence="7" type="ORF">A3B84_02340</name>
</gene>
<evidence type="ECO:0000259" key="6">
    <source>
        <dbReference type="Pfam" id="PF02826"/>
    </source>
</evidence>
<evidence type="ECO:0000259" key="5">
    <source>
        <dbReference type="Pfam" id="PF00389"/>
    </source>
</evidence>
<evidence type="ECO:0000313" key="8">
    <source>
        <dbReference type="Proteomes" id="UP000177112"/>
    </source>
</evidence>
<dbReference type="InterPro" id="IPR029752">
    <property type="entry name" value="D-isomer_DH_CS1"/>
</dbReference>
<dbReference type="Pfam" id="PF02826">
    <property type="entry name" value="2-Hacid_dh_C"/>
    <property type="match status" value="1"/>
</dbReference>
<dbReference type="PROSITE" id="PS00671">
    <property type="entry name" value="D_2_HYDROXYACID_DH_3"/>
    <property type="match status" value="1"/>
</dbReference>
<evidence type="ECO:0000256" key="2">
    <source>
        <dbReference type="ARBA" id="ARBA00023002"/>
    </source>
</evidence>
<evidence type="ECO:0008006" key="9">
    <source>
        <dbReference type="Google" id="ProtNLM"/>
    </source>
</evidence>
<accession>A0A1F6VN07</accession>
<evidence type="ECO:0000256" key="4">
    <source>
        <dbReference type="RuleBase" id="RU003719"/>
    </source>
</evidence>
<keyword evidence="3" id="KW-0520">NAD</keyword>
<dbReference type="GO" id="GO:0008720">
    <property type="term" value="F:D-lactate dehydrogenase (NAD+) activity"/>
    <property type="evidence" value="ECO:0007669"/>
    <property type="project" value="TreeGrafter"/>
</dbReference>
<evidence type="ECO:0000313" key="7">
    <source>
        <dbReference type="EMBL" id="OGI70993.1"/>
    </source>
</evidence>
<comment type="similarity">
    <text evidence="1 4">Belongs to the D-isomer specific 2-hydroxyacid dehydrogenase family.</text>
</comment>
<comment type="caution">
    <text evidence="7">The sequence shown here is derived from an EMBL/GenBank/DDBJ whole genome shotgun (WGS) entry which is preliminary data.</text>
</comment>
<dbReference type="InterPro" id="IPR006139">
    <property type="entry name" value="D-isomer_2_OHA_DH_cat_dom"/>
</dbReference>
<dbReference type="PROSITE" id="PS00670">
    <property type="entry name" value="D_2_HYDROXYACID_DH_2"/>
    <property type="match status" value="1"/>
</dbReference>
<sequence length="316" mass="35513">MKTVFFEVPKARQDIFLKFFGNENVSFYEEKLTENNVNLAKDADIISVFVDSHLNKNIIDKIPNLKFIATQSTGFSHIDCEYASTKGIKVSNVPAYGSHTVAEFAFGLILNLSRKISDANVYFKETLDYNYLPWMEGFNLEGKTLGIIGTGKIGKNVAKIAKGFEMNVLAYDLYPDLNFAKENNFTYKNFSEVIAQADILTLHTPYTKENYHMINKENIIMMKKGVYLINTARGELVDTEALIQGLDQKIIAGAGLDVLENGKDFTALNNRLIKMPNVMASPHMAFYTHEAVASIMKTTTENIKNFIAGRPENIVN</sequence>
<dbReference type="PANTHER" id="PTHR43026">
    <property type="entry name" value="2-HYDROXYACID DEHYDROGENASE HOMOLOG 1-RELATED"/>
    <property type="match status" value="1"/>
</dbReference>
<evidence type="ECO:0000256" key="3">
    <source>
        <dbReference type="ARBA" id="ARBA00023027"/>
    </source>
</evidence>
<feature type="domain" description="D-isomer specific 2-hydroxyacid dehydrogenase catalytic" evidence="5">
    <location>
        <begin position="13"/>
        <end position="316"/>
    </location>
</feature>
<reference evidence="7 8" key="1">
    <citation type="journal article" date="2016" name="Nat. Commun.">
        <title>Thousands of microbial genomes shed light on interconnected biogeochemical processes in an aquifer system.</title>
        <authorList>
            <person name="Anantharaman K."/>
            <person name="Brown C.T."/>
            <person name="Hug L.A."/>
            <person name="Sharon I."/>
            <person name="Castelle C.J."/>
            <person name="Probst A.J."/>
            <person name="Thomas B.C."/>
            <person name="Singh A."/>
            <person name="Wilkins M.J."/>
            <person name="Karaoz U."/>
            <person name="Brodie E.L."/>
            <person name="Williams K.H."/>
            <person name="Hubbard S.S."/>
            <person name="Banfield J.F."/>
        </authorList>
    </citation>
    <scope>NUCLEOTIDE SEQUENCE [LARGE SCALE GENOMIC DNA]</scope>
</reference>
<dbReference type="STRING" id="1801748.A3B84_02340"/>
<feature type="domain" description="D-isomer specific 2-hydroxyacid dehydrogenase NAD-binding" evidence="6">
    <location>
        <begin position="106"/>
        <end position="285"/>
    </location>
</feature>
<dbReference type="InterPro" id="IPR006140">
    <property type="entry name" value="D-isomer_DH_NAD-bd"/>
</dbReference>
<dbReference type="GO" id="GO:0051287">
    <property type="term" value="F:NAD binding"/>
    <property type="evidence" value="ECO:0007669"/>
    <property type="project" value="InterPro"/>
</dbReference>
<name>A0A1F6VN07_9BACT</name>
<dbReference type="AlphaFoldDB" id="A0A1F6VN07"/>